<accession>A0A0N4V395</accession>
<evidence type="ECO:0000313" key="5">
    <source>
        <dbReference type="WBParaSite" id="EVEC_0000451401-mRNA-1"/>
    </source>
</evidence>
<dbReference type="Gene3D" id="3.40.50.150">
    <property type="entry name" value="Vaccinia Virus protein VP39"/>
    <property type="match status" value="1"/>
</dbReference>
<keyword evidence="1" id="KW-1133">Transmembrane helix</keyword>
<protein>
    <submittedName>
        <fullName evidence="5">Methyltranfer_dom domain-containing protein</fullName>
    </submittedName>
</protein>
<dbReference type="Pfam" id="PF13679">
    <property type="entry name" value="Methyltransf_32"/>
    <property type="match status" value="1"/>
</dbReference>
<dbReference type="InterPro" id="IPR052220">
    <property type="entry name" value="METTL25"/>
</dbReference>
<dbReference type="OrthoDB" id="5875367at2759"/>
<dbReference type="Proteomes" id="UP000274131">
    <property type="component" value="Unassembled WGS sequence"/>
</dbReference>
<dbReference type="AlphaFoldDB" id="A0A0N4V395"/>
<dbReference type="CDD" id="cd02440">
    <property type="entry name" value="AdoMet_MTases"/>
    <property type="match status" value="1"/>
</dbReference>
<sequence length="436" mass="49958">MTDEQSCFCSRRACCQLVTEDDLKVLVNFLREFSYLYESPNIRFLADKQWQRPPVEFGYTLENRFQWLQFLSGLDNEQLNQLPFAPCTANSPPSLQDFIRRSKEVSHLPVFSFCCFDNCLENEKRNDLYCSGIKAKKLHEIENFALILKEYCRRYCIKRIIDVGCGIGHLLNYLADEFEVVGVECDERLCCVGRHRYSSINYRNLKLNRESLGDTHILSFFEGTEPDRSAIVSLHGCGDLQTILLKLFTRLKKERVPLIFVVSCCYHKMSGIDEEVAAWALSDCVRKISPSGWRLRRSGLRLGSQKQICSWVCGRELRSFHERNFLTRALLECVNDVTGIISPSSPRQLSRSLGSIDNIISIIAGRMNISKELSLELENASMFYMFLLCLIGPEILLINFINWRLLGLPAATVTNSNANRIANPMGSSILLNRVRL</sequence>
<keyword evidence="1" id="KW-0812">Transmembrane</keyword>
<keyword evidence="4" id="KW-1185">Reference proteome</keyword>
<name>A0A0N4V395_ENTVE</name>
<dbReference type="PANTHER" id="PTHR12496">
    <property type="entry name" value="CGI-41 METHYLTRANSFERASE"/>
    <property type="match status" value="1"/>
</dbReference>
<evidence type="ECO:0000259" key="2">
    <source>
        <dbReference type="Pfam" id="PF13679"/>
    </source>
</evidence>
<dbReference type="SUPFAM" id="SSF53335">
    <property type="entry name" value="S-adenosyl-L-methionine-dependent methyltransferases"/>
    <property type="match status" value="1"/>
</dbReference>
<feature type="domain" description="Methyltransferase" evidence="2">
    <location>
        <begin position="136"/>
        <end position="270"/>
    </location>
</feature>
<organism evidence="5">
    <name type="scientific">Enterobius vermicularis</name>
    <name type="common">Human pinworm</name>
    <dbReference type="NCBI Taxonomy" id="51028"/>
    <lineage>
        <taxon>Eukaryota</taxon>
        <taxon>Metazoa</taxon>
        <taxon>Ecdysozoa</taxon>
        <taxon>Nematoda</taxon>
        <taxon>Chromadorea</taxon>
        <taxon>Rhabditida</taxon>
        <taxon>Spirurina</taxon>
        <taxon>Oxyuridomorpha</taxon>
        <taxon>Oxyuroidea</taxon>
        <taxon>Oxyuridae</taxon>
        <taxon>Enterobius</taxon>
    </lineage>
</organism>
<evidence type="ECO:0000313" key="3">
    <source>
        <dbReference type="EMBL" id="VDD89471.1"/>
    </source>
</evidence>
<dbReference type="STRING" id="51028.A0A0N4V395"/>
<reference evidence="3 4" key="2">
    <citation type="submission" date="2018-10" db="EMBL/GenBank/DDBJ databases">
        <authorList>
            <consortium name="Pathogen Informatics"/>
        </authorList>
    </citation>
    <scope>NUCLEOTIDE SEQUENCE [LARGE SCALE GENOMIC DNA]</scope>
</reference>
<evidence type="ECO:0000313" key="4">
    <source>
        <dbReference type="Proteomes" id="UP000274131"/>
    </source>
</evidence>
<keyword evidence="1" id="KW-0472">Membrane</keyword>
<reference evidence="5" key="1">
    <citation type="submission" date="2017-02" db="UniProtKB">
        <authorList>
            <consortium name="WormBaseParasite"/>
        </authorList>
    </citation>
    <scope>IDENTIFICATION</scope>
</reference>
<dbReference type="PANTHER" id="PTHR12496:SF0">
    <property type="entry name" value="METHYLTRANSFERASE DOMAIN-CONTAINING PROTEIN"/>
    <property type="match status" value="1"/>
</dbReference>
<gene>
    <name evidence="3" type="ORF">EVEC_LOCUS4222</name>
</gene>
<dbReference type="InterPro" id="IPR025714">
    <property type="entry name" value="Methyltranfer_dom"/>
</dbReference>
<evidence type="ECO:0000256" key="1">
    <source>
        <dbReference type="SAM" id="Phobius"/>
    </source>
</evidence>
<dbReference type="WBParaSite" id="EVEC_0000451401-mRNA-1">
    <property type="protein sequence ID" value="EVEC_0000451401-mRNA-1"/>
    <property type="gene ID" value="EVEC_0000451401"/>
</dbReference>
<feature type="transmembrane region" description="Helical" evidence="1">
    <location>
        <begin position="382"/>
        <end position="401"/>
    </location>
</feature>
<dbReference type="EMBL" id="UXUI01007799">
    <property type="protein sequence ID" value="VDD89471.1"/>
    <property type="molecule type" value="Genomic_DNA"/>
</dbReference>
<proteinExistence type="predicted"/>
<dbReference type="InterPro" id="IPR029063">
    <property type="entry name" value="SAM-dependent_MTases_sf"/>
</dbReference>